<dbReference type="PANTHER" id="PTHR46481:SF10">
    <property type="entry name" value="ZINC FINGER BED DOMAIN-CONTAINING PROTEIN 39"/>
    <property type="match status" value="1"/>
</dbReference>
<evidence type="ECO:0000256" key="3">
    <source>
        <dbReference type="ARBA" id="ARBA00022771"/>
    </source>
</evidence>
<keyword evidence="4" id="KW-0862">Zinc</keyword>
<evidence type="ECO:0000256" key="2">
    <source>
        <dbReference type="ARBA" id="ARBA00022723"/>
    </source>
</evidence>
<dbReference type="InterPro" id="IPR052035">
    <property type="entry name" value="ZnF_BED_domain_contain"/>
</dbReference>
<dbReference type="Proteomes" id="UP000077266">
    <property type="component" value="Unassembled WGS sequence"/>
</dbReference>
<evidence type="ECO:0000313" key="7">
    <source>
        <dbReference type="EMBL" id="KZW00141.1"/>
    </source>
</evidence>
<keyword evidence="3" id="KW-0863">Zinc-finger</keyword>
<dbReference type="PANTHER" id="PTHR46481">
    <property type="entry name" value="ZINC FINGER BED DOMAIN-CONTAINING PROTEIN 4"/>
    <property type="match status" value="1"/>
</dbReference>
<keyword evidence="2" id="KW-0479">Metal-binding</keyword>
<dbReference type="AlphaFoldDB" id="A0A165N355"/>
<comment type="subcellular location">
    <subcellularLocation>
        <location evidence="1">Nucleus</location>
    </subcellularLocation>
</comment>
<dbReference type="InterPro" id="IPR012337">
    <property type="entry name" value="RNaseH-like_sf"/>
</dbReference>
<protein>
    <recommendedName>
        <fullName evidence="6">HAT C-terminal dimerisation domain-containing protein</fullName>
    </recommendedName>
</protein>
<dbReference type="Pfam" id="PF05699">
    <property type="entry name" value="Dimer_Tnp_hAT"/>
    <property type="match status" value="1"/>
</dbReference>
<evidence type="ECO:0000256" key="5">
    <source>
        <dbReference type="ARBA" id="ARBA00023242"/>
    </source>
</evidence>
<dbReference type="EMBL" id="KV425903">
    <property type="protein sequence ID" value="KZW00141.1"/>
    <property type="molecule type" value="Genomic_DNA"/>
</dbReference>
<name>A0A165N355_EXIGL</name>
<feature type="domain" description="HAT C-terminal dimerisation" evidence="6">
    <location>
        <begin position="3"/>
        <end position="66"/>
    </location>
</feature>
<keyword evidence="5" id="KW-0539">Nucleus</keyword>
<sequence length="71" mass="8282">TTDPLQWWRQHAVQFPHLSRFARDILSIPGSAVAVERIFSSGRDVITIRRSRLKPETISALMLLKHKFRIE</sequence>
<dbReference type="InParanoid" id="A0A165N355"/>
<feature type="non-terminal residue" evidence="7">
    <location>
        <position position="71"/>
    </location>
</feature>
<evidence type="ECO:0000259" key="6">
    <source>
        <dbReference type="Pfam" id="PF05699"/>
    </source>
</evidence>
<dbReference type="InterPro" id="IPR008906">
    <property type="entry name" value="HATC_C_dom"/>
</dbReference>
<feature type="non-terminal residue" evidence="7">
    <location>
        <position position="1"/>
    </location>
</feature>
<gene>
    <name evidence="7" type="ORF">EXIGLDRAFT_585304</name>
</gene>
<dbReference type="SUPFAM" id="SSF53098">
    <property type="entry name" value="Ribonuclease H-like"/>
    <property type="match status" value="1"/>
</dbReference>
<accession>A0A165N355</accession>
<dbReference type="GO" id="GO:0008270">
    <property type="term" value="F:zinc ion binding"/>
    <property type="evidence" value="ECO:0007669"/>
    <property type="project" value="UniProtKB-KW"/>
</dbReference>
<proteinExistence type="predicted"/>
<organism evidence="7 8">
    <name type="scientific">Exidia glandulosa HHB12029</name>
    <dbReference type="NCBI Taxonomy" id="1314781"/>
    <lineage>
        <taxon>Eukaryota</taxon>
        <taxon>Fungi</taxon>
        <taxon>Dikarya</taxon>
        <taxon>Basidiomycota</taxon>
        <taxon>Agaricomycotina</taxon>
        <taxon>Agaricomycetes</taxon>
        <taxon>Auriculariales</taxon>
        <taxon>Exidiaceae</taxon>
        <taxon>Exidia</taxon>
    </lineage>
</organism>
<dbReference type="GO" id="GO:0005634">
    <property type="term" value="C:nucleus"/>
    <property type="evidence" value="ECO:0007669"/>
    <property type="project" value="UniProtKB-SubCell"/>
</dbReference>
<evidence type="ECO:0000256" key="4">
    <source>
        <dbReference type="ARBA" id="ARBA00022833"/>
    </source>
</evidence>
<evidence type="ECO:0000256" key="1">
    <source>
        <dbReference type="ARBA" id="ARBA00004123"/>
    </source>
</evidence>
<dbReference type="OrthoDB" id="1607513at2759"/>
<reference evidence="7 8" key="1">
    <citation type="journal article" date="2016" name="Mol. Biol. Evol.">
        <title>Comparative Genomics of Early-Diverging Mushroom-Forming Fungi Provides Insights into the Origins of Lignocellulose Decay Capabilities.</title>
        <authorList>
            <person name="Nagy L.G."/>
            <person name="Riley R."/>
            <person name="Tritt A."/>
            <person name="Adam C."/>
            <person name="Daum C."/>
            <person name="Floudas D."/>
            <person name="Sun H."/>
            <person name="Yadav J.S."/>
            <person name="Pangilinan J."/>
            <person name="Larsson K.H."/>
            <person name="Matsuura K."/>
            <person name="Barry K."/>
            <person name="Labutti K."/>
            <person name="Kuo R."/>
            <person name="Ohm R.A."/>
            <person name="Bhattacharya S.S."/>
            <person name="Shirouzu T."/>
            <person name="Yoshinaga Y."/>
            <person name="Martin F.M."/>
            <person name="Grigoriev I.V."/>
            <person name="Hibbett D.S."/>
        </authorList>
    </citation>
    <scope>NUCLEOTIDE SEQUENCE [LARGE SCALE GENOMIC DNA]</scope>
    <source>
        <strain evidence="7 8">HHB12029</strain>
    </source>
</reference>
<evidence type="ECO:0000313" key="8">
    <source>
        <dbReference type="Proteomes" id="UP000077266"/>
    </source>
</evidence>
<keyword evidence="8" id="KW-1185">Reference proteome</keyword>
<dbReference type="STRING" id="1314781.A0A165N355"/>
<dbReference type="GO" id="GO:0046983">
    <property type="term" value="F:protein dimerization activity"/>
    <property type="evidence" value="ECO:0007669"/>
    <property type="project" value="InterPro"/>
</dbReference>